<comment type="pathway">
    <text evidence="2">Cofactor biosynthesis; NAD(+) biosynthesis; nicotinate D-ribonucleotide from quinolinate: step 1/1.</text>
</comment>
<evidence type="ECO:0000256" key="3">
    <source>
        <dbReference type="ARBA" id="ARBA00009400"/>
    </source>
</evidence>
<comment type="similarity">
    <text evidence="3 12">Belongs to the NadC/ModD family.</text>
</comment>
<keyword evidence="8 12" id="KW-0808">Transferase</keyword>
<dbReference type="InterPro" id="IPR002638">
    <property type="entry name" value="Quinolinate_PRibosylTrfase_C"/>
</dbReference>
<dbReference type="InterPro" id="IPR004393">
    <property type="entry name" value="NadC"/>
</dbReference>
<comment type="function">
    <text evidence="1">Involved in the catabolism of quinolinic acid (QA).</text>
</comment>
<evidence type="ECO:0000313" key="15">
    <source>
        <dbReference type="EMBL" id="OCR91049.1"/>
    </source>
</evidence>
<dbReference type="Pfam" id="PF02749">
    <property type="entry name" value="QRPTase_N"/>
    <property type="match status" value="1"/>
</dbReference>
<dbReference type="InterPro" id="IPR037128">
    <property type="entry name" value="Quinolinate_PRibosylTase_N_sf"/>
</dbReference>
<dbReference type="GO" id="GO:0009435">
    <property type="term" value="P:NAD+ biosynthetic process"/>
    <property type="evidence" value="ECO:0007669"/>
    <property type="project" value="InterPro"/>
</dbReference>
<dbReference type="InterPro" id="IPR013785">
    <property type="entry name" value="Aldolase_TIM"/>
</dbReference>
<keyword evidence="7 12" id="KW-0328">Glycosyltransferase</keyword>
<comment type="subunit">
    <text evidence="4">Hexamer formed by 3 homodimers.</text>
</comment>
<evidence type="ECO:0000256" key="7">
    <source>
        <dbReference type="ARBA" id="ARBA00022676"/>
    </source>
</evidence>
<dbReference type="Pfam" id="PF01729">
    <property type="entry name" value="QRPTase_C"/>
    <property type="match status" value="1"/>
</dbReference>
<evidence type="ECO:0000259" key="13">
    <source>
        <dbReference type="Pfam" id="PF01729"/>
    </source>
</evidence>
<dbReference type="GO" id="GO:0005737">
    <property type="term" value="C:cytoplasm"/>
    <property type="evidence" value="ECO:0007669"/>
    <property type="project" value="TreeGrafter"/>
</dbReference>
<reference evidence="15 16" key="1">
    <citation type="journal article" date="2016" name="Genome Biol. Evol.">
        <title>Comparative Genomics of Campylobacter fetus from Reptiles and Mammals Reveals Divergent Evolution in Host-Associated Lineages.</title>
        <authorList>
            <person name="Gilbert M.J."/>
            <person name="Miller W.G."/>
            <person name="Yee E."/>
            <person name="Zomer A.L."/>
            <person name="van der Graaf-van Bloois L."/>
            <person name="Fitzgerald C."/>
            <person name="Forbes K.J."/>
            <person name="Meric G."/>
            <person name="Sheppard S.K."/>
            <person name="Wagenaar J.A."/>
            <person name="Duim B."/>
        </authorList>
    </citation>
    <scope>NUCLEOTIDE SEQUENCE [LARGE SCALE GENOMIC DNA]</scope>
    <source>
        <strain evidence="15 16">12S02225-3</strain>
    </source>
</reference>
<dbReference type="FunFam" id="3.20.20.70:FF:000030">
    <property type="entry name" value="Nicotinate-nucleotide pyrophosphorylase, carboxylating"/>
    <property type="match status" value="1"/>
</dbReference>
<dbReference type="InterPro" id="IPR022412">
    <property type="entry name" value="Quinolinate_PRibosylTrfase_N"/>
</dbReference>
<dbReference type="GO" id="GO:0004514">
    <property type="term" value="F:nicotinate-nucleotide diphosphorylase (carboxylating) activity"/>
    <property type="evidence" value="ECO:0007669"/>
    <property type="project" value="UniProtKB-EC"/>
</dbReference>
<evidence type="ECO:0000256" key="8">
    <source>
        <dbReference type="ARBA" id="ARBA00022679"/>
    </source>
</evidence>
<dbReference type="Gene3D" id="3.90.1170.20">
    <property type="entry name" value="Quinolinate phosphoribosyl transferase, N-terminal domain"/>
    <property type="match status" value="1"/>
</dbReference>
<evidence type="ECO:0000256" key="12">
    <source>
        <dbReference type="PIRNR" id="PIRNR006250"/>
    </source>
</evidence>
<keyword evidence="6" id="KW-0662">Pyridine nucleotide biosynthesis</keyword>
<dbReference type="FunFam" id="3.90.1170.20:FF:000001">
    <property type="entry name" value="Nicotinate-nucleotide diphosphorylase (Carboxylating)"/>
    <property type="match status" value="1"/>
</dbReference>
<dbReference type="EC" id="2.4.2.19" evidence="5"/>
<evidence type="ECO:0000256" key="4">
    <source>
        <dbReference type="ARBA" id="ARBA00011218"/>
    </source>
</evidence>
<evidence type="ECO:0000256" key="11">
    <source>
        <dbReference type="ARBA" id="ARBA00069173"/>
    </source>
</evidence>
<dbReference type="PANTHER" id="PTHR32179:SF3">
    <property type="entry name" value="NICOTINATE-NUCLEOTIDE PYROPHOSPHORYLASE [CARBOXYLATING]"/>
    <property type="match status" value="1"/>
</dbReference>
<comment type="caution">
    <text evidence="15">The sequence shown here is derived from an EMBL/GenBank/DDBJ whole genome shotgun (WGS) entry which is preliminary data.</text>
</comment>
<comment type="catalytic activity">
    <reaction evidence="10">
        <text>nicotinate beta-D-ribonucleotide + CO2 + diphosphate = quinolinate + 5-phospho-alpha-D-ribose 1-diphosphate + 2 H(+)</text>
        <dbReference type="Rhea" id="RHEA:12733"/>
        <dbReference type="ChEBI" id="CHEBI:15378"/>
        <dbReference type="ChEBI" id="CHEBI:16526"/>
        <dbReference type="ChEBI" id="CHEBI:29959"/>
        <dbReference type="ChEBI" id="CHEBI:33019"/>
        <dbReference type="ChEBI" id="CHEBI:57502"/>
        <dbReference type="ChEBI" id="CHEBI:58017"/>
        <dbReference type="EC" id="2.4.2.19"/>
    </reaction>
</comment>
<evidence type="ECO:0000256" key="6">
    <source>
        <dbReference type="ARBA" id="ARBA00022642"/>
    </source>
</evidence>
<dbReference type="RefSeq" id="WP_065838586.1">
    <property type="nucleotide sequence ID" value="NZ_LFLK01000003.1"/>
</dbReference>
<feature type="domain" description="Quinolinate phosphoribosyl transferase N-terminal" evidence="14">
    <location>
        <begin position="22"/>
        <end position="106"/>
    </location>
</feature>
<gene>
    <name evidence="15" type="ORF">CFT12S02225_03455</name>
</gene>
<dbReference type="GO" id="GO:0034213">
    <property type="term" value="P:quinolinate catabolic process"/>
    <property type="evidence" value="ECO:0007669"/>
    <property type="project" value="TreeGrafter"/>
</dbReference>
<name>A0AAX0HCJ7_CAMFE</name>
<dbReference type="PANTHER" id="PTHR32179">
    <property type="entry name" value="NICOTINATE-NUCLEOTIDE PYROPHOSPHORYLASE [CARBOXYLATING]"/>
    <property type="match status" value="1"/>
</dbReference>
<dbReference type="NCBIfam" id="TIGR00078">
    <property type="entry name" value="nadC"/>
    <property type="match status" value="1"/>
</dbReference>
<dbReference type="AlphaFoldDB" id="A0AAX0HCJ7"/>
<feature type="domain" description="Quinolinate phosphoribosyl transferase C-terminal" evidence="13">
    <location>
        <begin position="108"/>
        <end position="272"/>
    </location>
</feature>
<dbReference type="PIRSF" id="PIRSF006250">
    <property type="entry name" value="NadC_ModD"/>
    <property type="match status" value="1"/>
</dbReference>
<evidence type="ECO:0000256" key="10">
    <source>
        <dbReference type="ARBA" id="ARBA00047445"/>
    </source>
</evidence>
<evidence type="ECO:0000256" key="5">
    <source>
        <dbReference type="ARBA" id="ARBA00011944"/>
    </source>
</evidence>
<dbReference type="Gene3D" id="3.20.20.70">
    <property type="entry name" value="Aldolase class I"/>
    <property type="match status" value="1"/>
</dbReference>
<evidence type="ECO:0000256" key="9">
    <source>
        <dbReference type="ARBA" id="ARBA00033102"/>
    </source>
</evidence>
<protein>
    <recommendedName>
        <fullName evidence="11">Probable nicotinate-nucleotide pyrophosphorylase [carboxylating]</fullName>
        <ecNumber evidence="5">2.4.2.19</ecNumber>
    </recommendedName>
    <alternativeName>
        <fullName evidence="9">Quinolinate phosphoribosyltransferase [decarboxylating]</fullName>
    </alternativeName>
</protein>
<evidence type="ECO:0000259" key="14">
    <source>
        <dbReference type="Pfam" id="PF02749"/>
    </source>
</evidence>
<dbReference type="EMBL" id="LFLK01000003">
    <property type="protein sequence ID" value="OCR91049.1"/>
    <property type="molecule type" value="Genomic_DNA"/>
</dbReference>
<accession>A0AAX0HCJ7</accession>
<dbReference type="SUPFAM" id="SSF54675">
    <property type="entry name" value="Nicotinate/Quinolinate PRTase N-terminal domain-like"/>
    <property type="match status" value="1"/>
</dbReference>
<sequence length="277" mass="30780">MNTYINELINLGFKEDLGSSGDVTSLAIFNDEKDSFYLICKADGTLCGIDIFKKVFKFIDENISVELYFKDGDAIKYADTVAKVSGSVINILQAERVAINFISYLSGIATKTSIFVKESKGKVEILDTRKTLPAYRMLAKYAVKCGGGENHRIGLFDMVLIKDNHIDAAGGITNAVAKIRQRYENKFKIEVETRSLNEVKEALNLGIDMIMLDNMSLEMMREAVKIISKKAFIEASGNMSLDSIKELADCGIDAISFGELTHSVKAFDFSLKKTDRK</sequence>
<dbReference type="SUPFAM" id="SSF51690">
    <property type="entry name" value="Nicotinate/Quinolinate PRTase C-terminal domain-like"/>
    <property type="match status" value="1"/>
</dbReference>
<dbReference type="Proteomes" id="UP000093100">
    <property type="component" value="Unassembled WGS sequence"/>
</dbReference>
<dbReference type="InterPro" id="IPR036068">
    <property type="entry name" value="Nicotinate_pribotase-like_C"/>
</dbReference>
<evidence type="ECO:0000313" key="16">
    <source>
        <dbReference type="Proteomes" id="UP000093100"/>
    </source>
</evidence>
<organism evidence="15 16">
    <name type="scientific">Campylobacter fetus subsp. testudinum</name>
    <dbReference type="NCBI Taxonomy" id="1507806"/>
    <lineage>
        <taxon>Bacteria</taxon>
        <taxon>Pseudomonadati</taxon>
        <taxon>Campylobacterota</taxon>
        <taxon>Epsilonproteobacteria</taxon>
        <taxon>Campylobacterales</taxon>
        <taxon>Campylobacteraceae</taxon>
        <taxon>Campylobacter</taxon>
    </lineage>
</organism>
<evidence type="ECO:0000256" key="1">
    <source>
        <dbReference type="ARBA" id="ARBA00003237"/>
    </source>
</evidence>
<dbReference type="InterPro" id="IPR027277">
    <property type="entry name" value="NadC/ModD"/>
</dbReference>
<dbReference type="CDD" id="cd01572">
    <property type="entry name" value="QPRTase"/>
    <property type="match status" value="1"/>
</dbReference>
<evidence type="ECO:0000256" key="2">
    <source>
        <dbReference type="ARBA" id="ARBA00004893"/>
    </source>
</evidence>
<proteinExistence type="inferred from homology"/>